<evidence type="ECO:0000313" key="12">
    <source>
        <dbReference type="Proteomes" id="UP000053097"/>
    </source>
</evidence>
<dbReference type="FunFam" id="2.40.10.10:FF:000084">
    <property type="entry name" value="Serine protease easter"/>
    <property type="match status" value="1"/>
</dbReference>
<evidence type="ECO:0000256" key="6">
    <source>
        <dbReference type="ARBA" id="ARBA00023180"/>
    </source>
</evidence>
<dbReference type="SUPFAM" id="SSF50494">
    <property type="entry name" value="Trypsin-like serine proteases"/>
    <property type="match status" value="2"/>
</dbReference>
<keyword evidence="1 8" id="KW-0645">Protease</keyword>
<dbReference type="Gene3D" id="3.30.1640.30">
    <property type="match status" value="1"/>
</dbReference>
<dbReference type="Proteomes" id="UP000053097">
    <property type="component" value="Unassembled WGS sequence"/>
</dbReference>
<evidence type="ECO:0000313" key="11">
    <source>
        <dbReference type="EMBL" id="EZA55838.1"/>
    </source>
</evidence>
<evidence type="ECO:0000256" key="5">
    <source>
        <dbReference type="ARBA" id="ARBA00023157"/>
    </source>
</evidence>
<evidence type="ECO:0000256" key="7">
    <source>
        <dbReference type="ARBA" id="ARBA00024195"/>
    </source>
</evidence>
<dbReference type="PROSITE" id="PS50240">
    <property type="entry name" value="TRYPSIN_DOM"/>
    <property type="match status" value="2"/>
</dbReference>
<keyword evidence="4 8" id="KW-0720">Serine protease</keyword>
<dbReference type="SMART" id="SM00680">
    <property type="entry name" value="CLIP"/>
    <property type="match status" value="1"/>
</dbReference>
<dbReference type="PANTHER" id="PTHR24256">
    <property type="entry name" value="TRYPTASE-RELATED"/>
    <property type="match status" value="1"/>
</dbReference>
<dbReference type="InterPro" id="IPR018114">
    <property type="entry name" value="TRYPSIN_HIS"/>
</dbReference>
<dbReference type="PROSITE" id="PS00135">
    <property type="entry name" value="TRYPSIN_SER"/>
    <property type="match status" value="2"/>
</dbReference>
<dbReference type="STRING" id="2015173.A0A026WIN7"/>
<evidence type="ECO:0000256" key="8">
    <source>
        <dbReference type="RuleBase" id="RU363034"/>
    </source>
</evidence>
<keyword evidence="6" id="KW-0325">Glycoprotein</keyword>
<feature type="domain" description="Peptidase S1" evidence="9">
    <location>
        <begin position="399"/>
        <end position="658"/>
    </location>
</feature>
<name>A0A026WIN7_OOCBI</name>
<gene>
    <name evidence="11" type="ORF">X777_04013</name>
</gene>
<comment type="similarity">
    <text evidence="7">Belongs to the peptidase S1 family. CLIP subfamily.</text>
</comment>
<dbReference type="Pfam" id="PF00089">
    <property type="entry name" value="Trypsin"/>
    <property type="match status" value="3"/>
</dbReference>
<dbReference type="InterPro" id="IPR051487">
    <property type="entry name" value="Ser/Thr_Proteases_Immune/Dev"/>
</dbReference>
<evidence type="ECO:0000256" key="1">
    <source>
        <dbReference type="ARBA" id="ARBA00022670"/>
    </source>
</evidence>
<dbReference type="PRINTS" id="PR00722">
    <property type="entry name" value="CHYMOTRYPSIN"/>
</dbReference>
<dbReference type="SMART" id="SM00020">
    <property type="entry name" value="Tryp_SPc"/>
    <property type="match status" value="2"/>
</dbReference>
<evidence type="ECO:0000259" key="10">
    <source>
        <dbReference type="PROSITE" id="PS51888"/>
    </source>
</evidence>
<dbReference type="PROSITE" id="PS00134">
    <property type="entry name" value="TRYPSIN_HIS"/>
    <property type="match status" value="2"/>
</dbReference>
<dbReference type="InterPro" id="IPR009003">
    <property type="entry name" value="Peptidase_S1_PA"/>
</dbReference>
<dbReference type="FunFam" id="2.40.10.10:FF:000028">
    <property type="entry name" value="Serine protease easter"/>
    <property type="match status" value="2"/>
</dbReference>
<dbReference type="InterPro" id="IPR033116">
    <property type="entry name" value="TRYPSIN_SER"/>
</dbReference>
<keyword evidence="2" id="KW-0732">Signal</keyword>
<accession>A0A026WIN7</accession>
<feature type="domain" description="Clip" evidence="10">
    <location>
        <begin position="293"/>
        <end position="345"/>
    </location>
</feature>
<dbReference type="GO" id="GO:0004252">
    <property type="term" value="F:serine-type endopeptidase activity"/>
    <property type="evidence" value="ECO:0007669"/>
    <property type="project" value="InterPro"/>
</dbReference>
<dbReference type="InterPro" id="IPR022700">
    <property type="entry name" value="CLIP"/>
</dbReference>
<evidence type="ECO:0000256" key="3">
    <source>
        <dbReference type="ARBA" id="ARBA00022801"/>
    </source>
</evidence>
<keyword evidence="5" id="KW-1015">Disulfide bond</keyword>
<sequence length="659" mass="72654">MQIYQPSCNIFLYGGDKVAGMPKINELSGSHWLRSLSATLERRRDFLRMTFDVTGHRNWKLLDQRRCGNSNSDRIIGGKNASLGAYPWIARLGYTNGIENESYKCGGTLINRLYVITAAHCVVNLRDNFRMSTVRLGEHNSLTDPDCEKDHCAEPVQDFLPESIIVHQSYNTPRNMHDIALIRLQKSVTYSDIPKTSTTLLTVKLPVVELERCKQAFSKHVDIGDQQMCVGGVLGRDSCSGDSGGPLMKVESESGPPRYYLLGIVSFGVRHCGGTTTPAIYTKVAKYITWILDNISPADGQMGTCKAARNCTAVATILQQSRDEAFAYLKRNHCGFDGKTPLVCCINNIITRPTPPNEDLYDRTLTNSGNSTPSEEGRIGVDNNPLLPSDCGRDLSQRIVGGERTSLDEFPWMALLEYQKPNGRTTACGGVLISKRYVLTAAHCIKGKDLPTTWRLSSVRLGEYDTDTDTDCISDGNNGTTCADDPVTVGVEEQFAHEEYQPLSRHQRYDIALLRLAQDVTFTKYIKPICLPSNSTSLDDRLFFVAGWGKTETRSSSNVKLKLSLPLVSDSQCDQTYNNAGVRLGYGQICAGGQRGKDSCRGDSGGPLMALERLSDRTGKWSAVGVVSFGPSPCGMQGWPGVYTKVQDFVPWILSKLRA</sequence>
<dbReference type="EMBL" id="KK107185">
    <property type="protein sequence ID" value="EZA55838.1"/>
    <property type="molecule type" value="Genomic_DNA"/>
</dbReference>
<dbReference type="OMA" id="TIAHENY"/>
<dbReference type="GO" id="GO:0006508">
    <property type="term" value="P:proteolysis"/>
    <property type="evidence" value="ECO:0007669"/>
    <property type="project" value="UniProtKB-KW"/>
</dbReference>
<evidence type="ECO:0000259" key="9">
    <source>
        <dbReference type="PROSITE" id="PS50240"/>
    </source>
</evidence>
<organism evidence="11 12">
    <name type="scientific">Ooceraea biroi</name>
    <name type="common">Clonal raider ant</name>
    <name type="synonym">Cerapachys biroi</name>
    <dbReference type="NCBI Taxonomy" id="2015173"/>
    <lineage>
        <taxon>Eukaryota</taxon>
        <taxon>Metazoa</taxon>
        <taxon>Ecdysozoa</taxon>
        <taxon>Arthropoda</taxon>
        <taxon>Hexapoda</taxon>
        <taxon>Insecta</taxon>
        <taxon>Pterygota</taxon>
        <taxon>Neoptera</taxon>
        <taxon>Endopterygota</taxon>
        <taxon>Hymenoptera</taxon>
        <taxon>Apocrita</taxon>
        <taxon>Aculeata</taxon>
        <taxon>Formicoidea</taxon>
        <taxon>Formicidae</taxon>
        <taxon>Dorylinae</taxon>
        <taxon>Ooceraea</taxon>
    </lineage>
</organism>
<dbReference type="OrthoDB" id="9028152at2759"/>
<dbReference type="InterPro" id="IPR038565">
    <property type="entry name" value="CLIP_sf"/>
</dbReference>
<dbReference type="Pfam" id="PF12032">
    <property type="entry name" value="CLIP"/>
    <property type="match status" value="1"/>
</dbReference>
<dbReference type="CDD" id="cd00190">
    <property type="entry name" value="Tryp_SPc"/>
    <property type="match status" value="2"/>
</dbReference>
<proteinExistence type="inferred from homology"/>
<dbReference type="InterPro" id="IPR001314">
    <property type="entry name" value="Peptidase_S1A"/>
</dbReference>
<dbReference type="Gene3D" id="2.40.10.10">
    <property type="entry name" value="Trypsin-like serine proteases"/>
    <property type="match status" value="4"/>
</dbReference>
<protein>
    <submittedName>
        <fullName evidence="11">Serine protease easter</fullName>
    </submittedName>
</protein>
<feature type="domain" description="Peptidase S1" evidence="9">
    <location>
        <begin position="75"/>
        <end position="296"/>
    </location>
</feature>
<keyword evidence="12" id="KW-1185">Reference proteome</keyword>
<dbReference type="InterPro" id="IPR043504">
    <property type="entry name" value="Peptidase_S1_PA_chymotrypsin"/>
</dbReference>
<dbReference type="InterPro" id="IPR001254">
    <property type="entry name" value="Trypsin_dom"/>
</dbReference>
<reference evidence="11 12" key="1">
    <citation type="journal article" date="2014" name="Curr. Biol.">
        <title>The genome of the clonal raider ant Cerapachys biroi.</title>
        <authorList>
            <person name="Oxley P.R."/>
            <person name="Ji L."/>
            <person name="Fetter-Pruneda I."/>
            <person name="McKenzie S.K."/>
            <person name="Li C."/>
            <person name="Hu H."/>
            <person name="Zhang G."/>
            <person name="Kronauer D.J."/>
        </authorList>
    </citation>
    <scope>NUCLEOTIDE SEQUENCE [LARGE SCALE GENOMIC DNA]</scope>
</reference>
<dbReference type="PROSITE" id="PS51888">
    <property type="entry name" value="CLIP"/>
    <property type="match status" value="1"/>
</dbReference>
<evidence type="ECO:0000256" key="2">
    <source>
        <dbReference type="ARBA" id="ARBA00022729"/>
    </source>
</evidence>
<dbReference type="AlphaFoldDB" id="A0A026WIN7"/>
<keyword evidence="3 8" id="KW-0378">Hydrolase</keyword>
<evidence type="ECO:0000256" key="4">
    <source>
        <dbReference type="ARBA" id="ARBA00022825"/>
    </source>
</evidence>